<dbReference type="InterPro" id="IPR006102">
    <property type="entry name" value="Ig-like_GH2"/>
</dbReference>
<dbReference type="Pfam" id="PF00703">
    <property type="entry name" value="Glyco_hydro_2"/>
    <property type="match status" value="1"/>
</dbReference>
<dbReference type="RefSeq" id="WP_184017897.1">
    <property type="nucleotide sequence ID" value="NZ_JACHFD010000007.1"/>
</dbReference>
<dbReference type="InterPro" id="IPR032312">
    <property type="entry name" value="LacZ_4"/>
</dbReference>
<evidence type="ECO:0000256" key="5">
    <source>
        <dbReference type="ARBA" id="ARBA00023295"/>
    </source>
</evidence>
<evidence type="ECO:0000256" key="1">
    <source>
        <dbReference type="ARBA" id="ARBA00001412"/>
    </source>
</evidence>
<comment type="similarity">
    <text evidence="2 7">Belongs to the glycosyl hydrolase 2 family.</text>
</comment>
<dbReference type="SUPFAM" id="SSF74650">
    <property type="entry name" value="Galactose mutarotase-like"/>
    <property type="match status" value="1"/>
</dbReference>
<evidence type="ECO:0000259" key="9">
    <source>
        <dbReference type="SMART" id="SM01038"/>
    </source>
</evidence>
<dbReference type="Pfam" id="PF02836">
    <property type="entry name" value="Glyco_hydro_2_C"/>
    <property type="match status" value="1"/>
</dbReference>
<dbReference type="InterPro" id="IPR036156">
    <property type="entry name" value="Beta-gal/glucu_dom_sf"/>
</dbReference>
<evidence type="ECO:0000256" key="2">
    <source>
        <dbReference type="ARBA" id="ARBA00007401"/>
    </source>
</evidence>
<keyword evidence="4 7" id="KW-0378">Hydrolase</keyword>
<dbReference type="AlphaFoldDB" id="A0A840V2B4"/>
<dbReference type="InterPro" id="IPR050347">
    <property type="entry name" value="Bact_Beta-galactosidase"/>
</dbReference>
<dbReference type="PANTHER" id="PTHR46323:SF2">
    <property type="entry name" value="BETA-GALACTOSIDASE"/>
    <property type="match status" value="1"/>
</dbReference>
<evidence type="ECO:0000256" key="4">
    <source>
        <dbReference type="ARBA" id="ARBA00022801"/>
    </source>
</evidence>
<dbReference type="Gene3D" id="2.70.98.10">
    <property type="match status" value="1"/>
</dbReference>
<dbReference type="SUPFAM" id="SSF49785">
    <property type="entry name" value="Galactose-binding domain-like"/>
    <property type="match status" value="1"/>
</dbReference>
<keyword evidence="11" id="KW-1185">Reference proteome</keyword>
<evidence type="ECO:0000256" key="3">
    <source>
        <dbReference type="ARBA" id="ARBA00012756"/>
    </source>
</evidence>
<sequence>MFARKILTALTMLAAAASSVSAQTPPDWENKEVFRVHKEAPHAVKMPFPDARSARTMSRMESPWCQMLNGDWQFSWVPEPSQRPMGFEKPDFDASGWDTLAVPSCVEMHGYGTPIYVSAGYVFKIDPPKVMEEPDPKYTTFKERNPVMSYRKTFTLPDAWENRQTMVVFNGVISAFYLYVNGEKVGYSQDSRTPAEFNITPYLHEGENLIAVEVYRYSDGTYLEDQDFWRFSGIFRDVYLWSAADLDLRDFEVKSGLTDDFERGTFQVKTTTHQAGGEAAGYAIEGQLTDRDGATLTTFQLAGTAPARGEEVLESLPTELEIEPWSAENPKLYTLLLTLKDAEGREVAHYASRIGFHRSEIRDGNLWVNGQPVLIKGVNRHDHDLRTAQYVTEASMLADLKAMKRLNINTIRTAHYPNDPRFLEWVDEYGFYVISEANIESHGMGYEEASLAKDPSWQAQHLDRVKNMVEAFKNHPSIILWSLGNEAGNGINFVRCAEWLRERDPSRPIHYEQGRMDDYVDVFSPMYYPIGRLESWLEEEKAKPLGERRPMIQCEYSHAMGNSCGGLADYWDAIRREPLLQGGSIWDWKDQGFFKEMPFPGEGKPALAAYDSERYLTADGKLQGFAYGGDFGDYPNSDNFAFNGVVQADLTPNPHAKEVFHQYRNWVVTAVDRSLSSPKVKVLNELFFTTQENQPYRWSLLEDGRVVQSGEAVLPRVAPQSEVEVTVPVEAFEAKPGAEYFVQFEFFQGVDRPWATADYVVAVEQIPLDGGVPAKSEKVSGVAPQMAVKQGRTTITGEGFEAVFDDSTGQCVAYRLGGQEMLAGPLELNFWRPPTDNDRGSTMPKDCEVWRAAGAGATVISRSQKAEEGAVELTYTLKIPVGESTAVWSYRVASGGALEVKLHFTPKGEKLPVLPRVGMSCALMPEYSEWSWYGRGPEENYVDRNTGTMVGVWSGSVTKLWFPYGEPGETANRTGIRWSRFTRPDGKGLEVRPNDGQLLEMAAYPFLQEDLEGKGHPTDIPLRDRVTVQISHVQMGVGGENSWGAWPLAKYQFPADRSYDYAFVIGPIAEGR</sequence>
<dbReference type="EC" id="3.2.1.23" evidence="3 7"/>
<dbReference type="InterPro" id="IPR006103">
    <property type="entry name" value="Glyco_hydro_2_cat"/>
</dbReference>
<comment type="catalytic activity">
    <reaction evidence="1 7">
        <text>Hydrolysis of terminal non-reducing beta-D-galactose residues in beta-D-galactosides.</text>
        <dbReference type="EC" id="3.2.1.23"/>
    </reaction>
</comment>
<keyword evidence="5 7" id="KW-0326">Glycosidase</keyword>
<dbReference type="Pfam" id="PF02929">
    <property type="entry name" value="Bgal_small_N"/>
    <property type="match status" value="1"/>
</dbReference>
<dbReference type="PROSITE" id="PS00608">
    <property type="entry name" value="GLYCOSYL_HYDROL_F2_2"/>
    <property type="match status" value="1"/>
</dbReference>
<dbReference type="Gene3D" id="3.20.20.80">
    <property type="entry name" value="Glycosidases"/>
    <property type="match status" value="1"/>
</dbReference>
<dbReference type="InterPro" id="IPR017853">
    <property type="entry name" value="GH"/>
</dbReference>
<dbReference type="InterPro" id="IPR023232">
    <property type="entry name" value="Glyco_hydro_2_AS"/>
</dbReference>
<dbReference type="InterPro" id="IPR006101">
    <property type="entry name" value="Glyco_hydro_2"/>
</dbReference>
<dbReference type="PANTHER" id="PTHR46323">
    <property type="entry name" value="BETA-GALACTOSIDASE"/>
    <property type="match status" value="1"/>
</dbReference>
<dbReference type="InterPro" id="IPR013783">
    <property type="entry name" value="Ig-like_fold"/>
</dbReference>
<name>A0A840V2B4_9BACT</name>
<feature type="signal peptide" evidence="8">
    <location>
        <begin position="1"/>
        <end position="22"/>
    </location>
</feature>
<dbReference type="InterPro" id="IPR004199">
    <property type="entry name" value="B-gal_small/dom_5"/>
</dbReference>
<dbReference type="GO" id="GO:0030246">
    <property type="term" value="F:carbohydrate binding"/>
    <property type="evidence" value="ECO:0007669"/>
    <property type="project" value="InterPro"/>
</dbReference>
<protein>
    <recommendedName>
        <fullName evidence="3 7">Beta-galactosidase</fullName>
        <ecNumber evidence="3 7">3.2.1.23</ecNumber>
    </recommendedName>
    <alternativeName>
        <fullName evidence="6 7">Lactase</fullName>
    </alternativeName>
</protein>
<dbReference type="InterPro" id="IPR011013">
    <property type="entry name" value="Gal_mutarotase_sf_dom"/>
</dbReference>
<evidence type="ECO:0000256" key="7">
    <source>
        <dbReference type="RuleBase" id="RU361154"/>
    </source>
</evidence>
<dbReference type="InterPro" id="IPR008979">
    <property type="entry name" value="Galactose-bd-like_sf"/>
</dbReference>
<evidence type="ECO:0000313" key="10">
    <source>
        <dbReference type="EMBL" id="MBB5351593.1"/>
    </source>
</evidence>
<dbReference type="Pfam" id="PF16353">
    <property type="entry name" value="LacZ_4"/>
    <property type="match status" value="1"/>
</dbReference>
<dbReference type="PROSITE" id="PS00719">
    <property type="entry name" value="GLYCOSYL_HYDROL_F2_1"/>
    <property type="match status" value="1"/>
</dbReference>
<dbReference type="Pfam" id="PF02837">
    <property type="entry name" value="Glyco_hydro_2_N"/>
    <property type="match status" value="1"/>
</dbReference>
<keyword evidence="8" id="KW-0732">Signal</keyword>
<dbReference type="SUPFAM" id="SSF49303">
    <property type="entry name" value="beta-Galactosidase/glucuronidase domain"/>
    <property type="match status" value="2"/>
</dbReference>
<dbReference type="EMBL" id="JACHFD010000007">
    <property type="protein sequence ID" value="MBB5351593.1"/>
    <property type="molecule type" value="Genomic_DNA"/>
</dbReference>
<comment type="caution">
    <text evidence="10">The sequence shown here is derived from an EMBL/GenBank/DDBJ whole genome shotgun (WGS) entry which is preliminary data.</text>
</comment>
<feature type="chain" id="PRO_5032698463" description="Beta-galactosidase" evidence="8">
    <location>
        <begin position="23"/>
        <end position="1072"/>
    </location>
</feature>
<feature type="domain" description="Beta galactosidase small chain/" evidence="9">
    <location>
        <begin position="794"/>
        <end position="1066"/>
    </location>
</feature>
<gene>
    <name evidence="10" type="ORF">HNR46_001830</name>
</gene>
<dbReference type="Gene3D" id="2.60.40.10">
    <property type="entry name" value="Immunoglobulins"/>
    <property type="match status" value="2"/>
</dbReference>
<dbReference type="GO" id="GO:0004565">
    <property type="term" value="F:beta-galactosidase activity"/>
    <property type="evidence" value="ECO:0007669"/>
    <property type="project" value="UniProtKB-EC"/>
</dbReference>
<dbReference type="Gene3D" id="2.60.120.260">
    <property type="entry name" value="Galactose-binding domain-like"/>
    <property type="match status" value="1"/>
</dbReference>
<dbReference type="SMART" id="SM01038">
    <property type="entry name" value="Bgal_small_N"/>
    <property type="match status" value="1"/>
</dbReference>
<dbReference type="GO" id="GO:0009341">
    <property type="term" value="C:beta-galactosidase complex"/>
    <property type="evidence" value="ECO:0007669"/>
    <property type="project" value="InterPro"/>
</dbReference>
<reference evidence="10 11" key="1">
    <citation type="submission" date="2020-08" db="EMBL/GenBank/DDBJ databases">
        <title>Genomic Encyclopedia of Type Strains, Phase IV (KMG-IV): sequencing the most valuable type-strain genomes for metagenomic binning, comparative biology and taxonomic classification.</title>
        <authorList>
            <person name="Goeker M."/>
        </authorList>
    </citation>
    <scope>NUCLEOTIDE SEQUENCE [LARGE SCALE GENOMIC DNA]</scope>
    <source>
        <strain evidence="10 11">YC6886</strain>
    </source>
</reference>
<evidence type="ECO:0000256" key="8">
    <source>
        <dbReference type="SAM" id="SignalP"/>
    </source>
</evidence>
<accession>A0A840V2B4</accession>
<evidence type="ECO:0000256" key="6">
    <source>
        <dbReference type="ARBA" id="ARBA00032230"/>
    </source>
</evidence>
<dbReference type="PRINTS" id="PR00132">
    <property type="entry name" value="GLHYDRLASE2"/>
</dbReference>
<dbReference type="Proteomes" id="UP000557717">
    <property type="component" value="Unassembled WGS sequence"/>
</dbReference>
<dbReference type="InterPro" id="IPR006104">
    <property type="entry name" value="Glyco_hydro_2_N"/>
</dbReference>
<dbReference type="GO" id="GO:0005990">
    <property type="term" value="P:lactose catabolic process"/>
    <property type="evidence" value="ECO:0007669"/>
    <property type="project" value="TreeGrafter"/>
</dbReference>
<dbReference type="InterPro" id="IPR014718">
    <property type="entry name" value="GH-type_carb-bd"/>
</dbReference>
<dbReference type="InterPro" id="IPR023230">
    <property type="entry name" value="Glyco_hydro_2_CS"/>
</dbReference>
<dbReference type="SUPFAM" id="SSF51445">
    <property type="entry name" value="(Trans)glycosidases"/>
    <property type="match status" value="1"/>
</dbReference>
<organism evidence="10 11">
    <name type="scientific">Haloferula luteola</name>
    <dbReference type="NCBI Taxonomy" id="595692"/>
    <lineage>
        <taxon>Bacteria</taxon>
        <taxon>Pseudomonadati</taxon>
        <taxon>Verrucomicrobiota</taxon>
        <taxon>Verrucomicrobiia</taxon>
        <taxon>Verrucomicrobiales</taxon>
        <taxon>Verrucomicrobiaceae</taxon>
        <taxon>Haloferula</taxon>
    </lineage>
</organism>
<proteinExistence type="inferred from homology"/>
<evidence type="ECO:0000313" key="11">
    <source>
        <dbReference type="Proteomes" id="UP000557717"/>
    </source>
</evidence>